<dbReference type="FunFam" id="1.10.390.10:FF:000004">
    <property type="entry name" value="Aminopeptidase N"/>
    <property type="match status" value="1"/>
</dbReference>
<dbReference type="EC" id="3.4.11.2" evidence="4"/>
<dbReference type="Pfam" id="PF01433">
    <property type="entry name" value="Peptidase_M1"/>
    <property type="match status" value="1"/>
</dbReference>
<keyword evidence="8" id="KW-0479">Metal-binding</keyword>
<feature type="domain" description="Aminopeptidase N-like N-terminal" evidence="17">
    <location>
        <begin position="122"/>
        <end position="181"/>
    </location>
</feature>
<dbReference type="PRINTS" id="PR00756">
    <property type="entry name" value="ALADIPTASE"/>
</dbReference>
<dbReference type="InterPro" id="IPR042097">
    <property type="entry name" value="Aminopeptidase_N-like_N_sf"/>
</dbReference>
<dbReference type="GO" id="GO:0005615">
    <property type="term" value="C:extracellular space"/>
    <property type="evidence" value="ECO:0007669"/>
    <property type="project" value="TreeGrafter"/>
</dbReference>
<dbReference type="GO" id="GO:0008270">
    <property type="term" value="F:zinc ion binding"/>
    <property type="evidence" value="ECO:0007669"/>
    <property type="project" value="InterPro"/>
</dbReference>
<evidence type="ECO:0000313" key="18">
    <source>
        <dbReference type="EMBL" id="CAA9349467.1"/>
    </source>
</evidence>
<feature type="domain" description="Peptidase M1 membrane alanine aminopeptidase" evidence="15">
    <location>
        <begin position="221"/>
        <end position="435"/>
    </location>
</feature>
<evidence type="ECO:0000256" key="11">
    <source>
        <dbReference type="ARBA" id="ARBA00023049"/>
    </source>
</evidence>
<dbReference type="InterPro" id="IPR027268">
    <property type="entry name" value="Peptidase_M4/M1_CTD_sf"/>
</dbReference>
<proteinExistence type="inferred from homology"/>
<keyword evidence="6 18" id="KW-0031">Aminopeptidase</keyword>
<evidence type="ECO:0000256" key="7">
    <source>
        <dbReference type="ARBA" id="ARBA00022670"/>
    </source>
</evidence>
<accession>A0A6J4M4L2</accession>
<evidence type="ECO:0000256" key="10">
    <source>
        <dbReference type="ARBA" id="ARBA00022833"/>
    </source>
</evidence>
<evidence type="ECO:0000256" key="4">
    <source>
        <dbReference type="ARBA" id="ARBA00012564"/>
    </source>
</evidence>
<dbReference type="InterPro" id="IPR001930">
    <property type="entry name" value="Peptidase_M1"/>
</dbReference>
<evidence type="ECO:0000259" key="15">
    <source>
        <dbReference type="Pfam" id="PF01433"/>
    </source>
</evidence>
<feature type="compositionally biased region" description="Basic and acidic residues" evidence="14">
    <location>
        <begin position="819"/>
        <end position="831"/>
    </location>
</feature>
<organism evidence="18">
    <name type="scientific">uncultured Frankineae bacterium</name>
    <dbReference type="NCBI Taxonomy" id="437475"/>
    <lineage>
        <taxon>Bacteria</taxon>
        <taxon>Bacillati</taxon>
        <taxon>Actinomycetota</taxon>
        <taxon>Actinomycetes</taxon>
        <taxon>Frankiales</taxon>
        <taxon>environmental samples</taxon>
    </lineage>
</organism>
<dbReference type="GO" id="GO:0042277">
    <property type="term" value="F:peptide binding"/>
    <property type="evidence" value="ECO:0007669"/>
    <property type="project" value="TreeGrafter"/>
</dbReference>
<feature type="domain" description="ERAP1-like C-terminal" evidence="16">
    <location>
        <begin position="509"/>
        <end position="815"/>
    </location>
</feature>
<protein>
    <recommendedName>
        <fullName evidence="5">Aminopeptidase N</fullName>
        <ecNumber evidence="4">3.4.11.2</ecNumber>
    </recommendedName>
    <alternativeName>
        <fullName evidence="12">Alanine aminopeptidase</fullName>
    </alternativeName>
    <alternativeName>
        <fullName evidence="13">Lysyl aminopeptidase</fullName>
    </alternativeName>
</protein>
<evidence type="ECO:0000256" key="1">
    <source>
        <dbReference type="ARBA" id="ARBA00000098"/>
    </source>
</evidence>
<dbReference type="GO" id="GO:0006508">
    <property type="term" value="P:proteolysis"/>
    <property type="evidence" value="ECO:0007669"/>
    <property type="project" value="UniProtKB-KW"/>
</dbReference>
<dbReference type="NCBIfam" id="TIGR02412">
    <property type="entry name" value="pepN_strep_liv"/>
    <property type="match status" value="1"/>
</dbReference>
<dbReference type="GO" id="GO:0016285">
    <property type="term" value="F:alanyl aminopeptidase activity"/>
    <property type="evidence" value="ECO:0007669"/>
    <property type="project" value="UniProtKB-EC"/>
</dbReference>
<evidence type="ECO:0000256" key="6">
    <source>
        <dbReference type="ARBA" id="ARBA00022438"/>
    </source>
</evidence>
<dbReference type="InterPro" id="IPR012778">
    <property type="entry name" value="Pept_M1_aminopeptidase"/>
</dbReference>
<dbReference type="InterPro" id="IPR045357">
    <property type="entry name" value="Aminopeptidase_N-like_N"/>
</dbReference>
<dbReference type="GO" id="GO:0005737">
    <property type="term" value="C:cytoplasm"/>
    <property type="evidence" value="ECO:0007669"/>
    <property type="project" value="TreeGrafter"/>
</dbReference>
<dbReference type="SUPFAM" id="SSF63737">
    <property type="entry name" value="Leukotriene A4 hydrolase N-terminal domain"/>
    <property type="match status" value="1"/>
</dbReference>
<name>A0A6J4M4L2_9ACTN</name>
<dbReference type="InterPro" id="IPR050344">
    <property type="entry name" value="Peptidase_M1_aminopeptidases"/>
</dbReference>
<evidence type="ECO:0000256" key="5">
    <source>
        <dbReference type="ARBA" id="ARBA00015611"/>
    </source>
</evidence>
<evidence type="ECO:0000256" key="12">
    <source>
        <dbReference type="ARBA" id="ARBA00029811"/>
    </source>
</evidence>
<keyword evidence="9 18" id="KW-0378">Hydrolase</keyword>
<dbReference type="PANTHER" id="PTHR11533">
    <property type="entry name" value="PROTEASE M1 ZINC METALLOPROTEASE"/>
    <property type="match status" value="1"/>
</dbReference>
<gene>
    <name evidence="18" type="ORF">AVDCRST_MAG07-2922</name>
</gene>
<keyword evidence="10" id="KW-0862">Zinc</keyword>
<keyword evidence="7" id="KW-0645">Protease</keyword>
<evidence type="ECO:0000256" key="13">
    <source>
        <dbReference type="ARBA" id="ARBA00031533"/>
    </source>
</evidence>
<dbReference type="PANTHER" id="PTHR11533:SF174">
    <property type="entry name" value="PUROMYCIN-SENSITIVE AMINOPEPTIDASE-RELATED"/>
    <property type="match status" value="1"/>
</dbReference>
<evidence type="ECO:0000256" key="14">
    <source>
        <dbReference type="SAM" id="MobiDB-lite"/>
    </source>
</evidence>
<sequence length="839" mass="91536">MQRVKNLTRDEARARAALLDVTSYDVALDLTGGAERFGSVSVVAFSCREPGASTFVELDAQLLTAELNGRPVGPLDGNRLQLTDLQADNLLTVSARCAYSRTGEGLHRFSDPADGATYLYAQSFLDDAQRIFACFDQPDLKATFSLSVDAPQDWTVVANGRCTRRGGRWEFATTERMSTYLFTVAAGPWHSLTGSHDGIELGLHCRRSLAEHLDADAAELFEVTEQCLDFQQERFGRRYPFGDTYDQLFVPEFNAGAMENPGAVTFSEMFVFRSRTTDDERRKRAMVVAHEMSHMWFGDLVTMRWWDDLWLNESFAELMGFLTVDRATRFRDTWVDFSASRKAWGYRADQLPSTHPVQGDVVDNRSALLNFDGISYAKGASVLRQLMATVGEEAFFAGVRSYVARHAFTNTTFADLLTELERASGRDLGEWSRAWLQTSGVSTLRTVGEGDRVVLAQESDVLRPHRIGVGLYDLVGTGPEAALVLRERLDVEVAGPRTPLAVDVRPDLLLPNDGDLTFAKVRFDPSSLATVLADLRRLGDPLARALCWAALWDACRDGELPATAFVRAVLTGVDGEGDPAVVATLLTQARTAAVLYAPDGGPLRDELAEASRLAAWSAPGGSDLQLTRVRALAAAARLPAAAEVLEGLLSGADVPPGLSVDTELRWHLVECLAALGRLTHDAVDAELARDDTAAGRLHALTSRAAMPTEGDKARTWTALTSDGALSNAELAALAGGFWQPGQDALLRPYVARYVAELPGLWEARTPQVAGVLAQQLFPSTLVDARVLERTAVLEDPLHPAGLRRYVAEQRADLQRALTARERAGATARERAGATPRETS</sequence>
<evidence type="ECO:0000256" key="8">
    <source>
        <dbReference type="ARBA" id="ARBA00022723"/>
    </source>
</evidence>
<dbReference type="GO" id="GO:0070006">
    <property type="term" value="F:metalloaminopeptidase activity"/>
    <property type="evidence" value="ECO:0007669"/>
    <property type="project" value="TreeGrafter"/>
</dbReference>
<dbReference type="CDD" id="cd09602">
    <property type="entry name" value="M1_APN"/>
    <property type="match status" value="1"/>
</dbReference>
<dbReference type="Gene3D" id="1.10.390.10">
    <property type="entry name" value="Neutral Protease Domain 2"/>
    <property type="match status" value="1"/>
</dbReference>
<evidence type="ECO:0000259" key="16">
    <source>
        <dbReference type="Pfam" id="PF11838"/>
    </source>
</evidence>
<comment type="cofactor">
    <cofactor evidence="2">
        <name>Zn(2+)</name>
        <dbReference type="ChEBI" id="CHEBI:29105"/>
    </cofactor>
</comment>
<dbReference type="InterPro" id="IPR014782">
    <property type="entry name" value="Peptidase_M1_dom"/>
</dbReference>
<reference evidence="18" key="1">
    <citation type="submission" date="2020-02" db="EMBL/GenBank/DDBJ databases">
        <authorList>
            <person name="Meier V. D."/>
        </authorList>
    </citation>
    <scope>NUCLEOTIDE SEQUENCE</scope>
    <source>
        <strain evidence="18">AVDCRST_MAG07</strain>
    </source>
</reference>
<dbReference type="EMBL" id="CADCUB010000138">
    <property type="protein sequence ID" value="CAA9349467.1"/>
    <property type="molecule type" value="Genomic_DNA"/>
</dbReference>
<dbReference type="GO" id="GO:0016020">
    <property type="term" value="C:membrane"/>
    <property type="evidence" value="ECO:0007669"/>
    <property type="project" value="TreeGrafter"/>
</dbReference>
<evidence type="ECO:0000256" key="2">
    <source>
        <dbReference type="ARBA" id="ARBA00001947"/>
    </source>
</evidence>
<dbReference type="Gene3D" id="2.60.40.1730">
    <property type="entry name" value="tricorn interacting facor f3 domain"/>
    <property type="match status" value="1"/>
</dbReference>
<dbReference type="InterPro" id="IPR024571">
    <property type="entry name" value="ERAP1-like_C_dom"/>
</dbReference>
<feature type="region of interest" description="Disordered" evidence="14">
    <location>
        <begin position="819"/>
        <end position="839"/>
    </location>
</feature>
<comment type="similarity">
    <text evidence="3">Belongs to the peptidase M1 family.</text>
</comment>
<dbReference type="Pfam" id="PF11838">
    <property type="entry name" value="ERAP1_C"/>
    <property type="match status" value="1"/>
</dbReference>
<evidence type="ECO:0000256" key="9">
    <source>
        <dbReference type="ARBA" id="ARBA00022801"/>
    </source>
</evidence>
<dbReference type="GO" id="GO:0043171">
    <property type="term" value="P:peptide catabolic process"/>
    <property type="evidence" value="ECO:0007669"/>
    <property type="project" value="TreeGrafter"/>
</dbReference>
<keyword evidence="11" id="KW-0482">Metalloprotease</keyword>
<evidence type="ECO:0000256" key="3">
    <source>
        <dbReference type="ARBA" id="ARBA00010136"/>
    </source>
</evidence>
<evidence type="ECO:0000259" key="17">
    <source>
        <dbReference type="Pfam" id="PF17900"/>
    </source>
</evidence>
<comment type="catalytic activity">
    <reaction evidence="1">
        <text>Release of an N-terminal amino acid, Xaa-|-Yaa- from a peptide, amide or arylamide. Xaa is preferably Ala, but may be most amino acids including Pro (slow action). When a terminal hydrophobic residue is followed by a prolyl residue, the two may be released as an intact Xaa-Pro dipeptide.</text>
        <dbReference type="EC" id="3.4.11.2"/>
    </reaction>
</comment>
<dbReference type="AlphaFoldDB" id="A0A6J4M4L2"/>
<dbReference type="Pfam" id="PF17900">
    <property type="entry name" value="Peptidase_M1_N"/>
    <property type="match status" value="1"/>
</dbReference>
<dbReference type="SUPFAM" id="SSF55486">
    <property type="entry name" value="Metalloproteases ('zincins'), catalytic domain"/>
    <property type="match status" value="1"/>
</dbReference>